<reference evidence="2" key="1">
    <citation type="submission" date="2023-10" db="EMBL/GenBank/DDBJ databases">
        <title>Genome assemblies of two species of porcelain crab, Petrolisthes cinctipes and Petrolisthes manimaculis (Anomura: Porcellanidae).</title>
        <authorList>
            <person name="Angst P."/>
        </authorList>
    </citation>
    <scope>NUCLEOTIDE SEQUENCE</scope>
    <source>
        <strain evidence="2">PB745_01</strain>
        <tissue evidence="2">Gill</tissue>
    </source>
</reference>
<dbReference type="Proteomes" id="UP001286313">
    <property type="component" value="Unassembled WGS sequence"/>
</dbReference>
<name>A0AAE1EG51_PETCI</name>
<protein>
    <submittedName>
        <fullName evidence="2">Uncharacterized protein</fullName>
    </submittedName>
</protein>
<proteinExistence type="predicted"/>
<evidence type="ECO:0000313" key="2">
    <source>
        <dbReference type="EMBL" id="KAK3851037.1"/>
    </source>
</evidence>
<dbReference type="EMBL" id="JAWQEG010008072">
    <property type="protein sequence ID" value="KAK3851037.1"/>
    <property type="molecule type" value="Genomic_DNA"/>
</dbReference>
<dbReference type="AlphaFoldDB" id="A0AAE1EG51"/>
<gene>
    <name evidence="2" type="ORF">Pcinc_042284</name>
</gene>
<feature type="region of interest" description="Disordered" evidence="1">
    <location>
        <begin position="1"/>
        <end position="82"/>
    </location>
</feature>
<evidence type="ECO:0000313" key="3">
    <source>
        <dbReference type="Proteomes" id="UP001286313"/>
    </source>
</evidence>
<evidence type="ECO:0000256" key="1">
    <source>
        <dbReference type="SAM" id="MobiDB-lite"/>
    </source>
</evidence>
<accession>A0AAE1EG51</accession>
<comment type="caution">
    <text evidence="2">The sequence shown here is derived from an EMBL/GenBank/DDBJ whole genome shotgun (WGS) entry which is preliminary data.</text>
</comment>
<sequence length="103" mass="12041">MERSRGQEWKERSRGQEWKERSGGQEWRERSGGQERRERSGGQERMERSSGQERGMKGVVGRSEWDRSPSRPHNSHQFHYNTDTEAIPVFESIAKPLQRAVSA</sequence>
<keyword evidence="3" id="KW-1185">Reference proteome</keyword>
<feature type="compositionally biased region" description="Polar residues" evidence="1">
    <location>
        <begin position="71"/>
        <end position="82"/>
    </location>
</feature>
<feature type="compositionally biased region" description="Basic and acidic residues" evidence="1">
    <location>
        <begin position="1"/>
        <end position="56"/>
    </location>
</feature>
<organism evidence="2 3">
    <name type="scientific">Petrolisthes cinctipes</name>
    <name type="common">Flat porcelain crab</name>
    <dbReference type="NCBI Taxonomy" id="88211"/>
    <lineage>
        <taxon>Eukaryota</taxon>
        <taxon>Metazoa</taxon>
        <taxon>Ecdysozoa</taxon>
        <taxon>Arthropoda</taxon>
        <taxon>Crustacea</taxon>
        <taxon>Multicrustacea</taxon>
        <taxon>Malacostraca</taxon>
        <taxon>Eumalacostraca</taxon>
        <taxon>Eucarida</taxon>
        <taxon>Decapoda</taxon>
        <taxon>Pleocyemata</taxon>
        <taxon>Anomura</taxon>
        <taxon>Galatheoidea</taxon>
        <taxon>Porcellanidae</taxon>
        <taxon>Petrolisthes</taxon>
    </lineage>
</organism>